<dbReference type="OrthoDB" id="2016913at2759"/>
<sequence length="506" mass="57822">MQDSSLVQSVLKNNKKLEIISFSCNCIYEGILNEWKSISPESRMKLAQSLHNLVFQLSMYCFERYVRNEMREFAYVVNKLAGTIAFLALQANEGVSLMQTIIRHSIANEEWLEQKNSNPTDTTTSMQNVKEASELWCNLQVLNAFALELRQHHVDIKIIQDTSQKVAQEHRPTLLKILSVGIIAGRNTANVKLVQIALECLVQWRTILQLTFVRLSEFNVLNELLLLLKPLFALTPQSSSDGGGSRDRDSEKQRSRQHLVELLLECLKMNEPNDSLQKKYQQTLQTFSTALGAMQSILQEAIRAQQHEIIRSIAQLICGFAEAETKFIAEGAPSCLKIVQMILDCTSYPKTAISEMTFDFWMSLQDIAVANRHANLQQPVYSRLLTVLLAYPIDPEELSEYSRYRQVSADLFVCIFQLLQEDFMLCVSSQMKELFQKLSEPKTMTSEILTQIESCYFALSMIGQEISFTIEQNDSYKALVVKYIKPVCQSTFKSNLHQCYVQNINV</sequence>
<dbReference type="AlphaFoldDB" id="X6MGP8"/>
<dbReference type="Proteomes" id="UP000023152">
    <property type="component" value="Unassembled WGS sequence"/>
</dbReference>
<dbReference type="Gene3D" id="1.25.10.10">
    <property type="entry name" value="Leucine-rich Repeat Variant"/>
    <property type="match status" value="1"/>
</dbReference>
<organism evidence="5 6">
    <name type="scientific">Reticulomyxa filosa</name>
    <dbReference type="NCBI Taxonomy" id="46433"/>
    <lineage>
        <taxon>Eukaryota</taxon>
        <taxon>Sar</taxon>
        <taxon>Rhizaria</taxon>
        <taxon>Retaria</taxon>
        <taxon>Foraminifera</taxon>
        <taxon>Monothalamids</taxon>
        <taxon>Reticulomyxidae</taxon>
        <taxon>Reticulomyxa</taxon>
    </lineage>
</organism>
<dbReference type="GO" id="GO:0005737">
    <property type="term" value="C:cytoplasm"/>
    <property type="evidence" value="ECO:0007669"/>
    <property type="project" value="TreeGrafter"/>
</dbReference>
<gene>
    <name evidence="5" type="ORF">RFI_24311</name>
</gene>
<dbReference type="InterPro" id="IPR057941">
    <property type="entry name" value="TPR_TNPO3_IPO13_2nd"/>
</dbReference>
<keyword evidence="3" id="KW-0813">Transport</keyword>
<dbReference type="PANTHER" id="PTHR12363:SF33">
    <property type="entry name" value="IMPORTIN-13"/>
    <property type="match status" value="1"/>
</dbReference>
<evidence type="ECO:0000313" key="5">
    <source>
        <dbReference type="EMBL" id="ETO13064.1"/>
    </source>
</evidence>
<comment type="caution">
    <text evidence="5">The sequence shown here is derived from an EMBL/GenBank/DDBJ whole genome shotgun (WGS) entry which is preliminary data.</text>
</comment>
<keyword evidence="4" id="KW-0539">Nucleus</keyword>
<dbReference type="GO" id="GO:0006606">
    <property type="term" value="P:protein import into nucleus"/>
    <property type="evidence" value="ECO:0007669"/>
    <property type="project" value="TreeGrafter"/>
</dbReference>
<accession>X6MGP8</accession>
<evidence type="ECO:0000313" key="6">
    <source>
        <dbReference type="Proteomes" id="UP000023152"/>
    </source>
</evidence>
<dbReference type="InterPro" id="IPR016024">
    <property type="entry name" value="ARM-type_fold"/>
</dbReference>
<dbReference type="GO" id="GO:0005634">
    <property type="term" value="C:nucleus"/>
    <property type="evidence" value="ECO:0007669"/>
    <property type="project" value="UniProtKB-SubCell"/>
</dbReference>
<evidence type="ECO:0008006" key="7">
    <source>
        <dbReference type="Google" id="ProtNLM"/>
    </source>
</evidence>
<dbReference type="Pfam" id="PF24138">
    <property type="entry name" value="TPR_TNPO3_IPO13_2nd"/>
    <property type="match status" value="1"/>
</dbReference>
<proteinExistence type="inferred from homology"/>
<comment type="subcellular location">
    <subcellularLocation>
        <location evidence="1">Nucleus</location>
    </subcellularLocation>
</comment>
<dbReference type="InterPro" id="IPR011989">
    <property type="entry name" value="ARM-like"/>
</dbReference>
<evidence type="ECO:0000256" key="4">
    <source>
        <dbReference type="ARBA" id="ARBA00023242"/>
    </source>
</evidence>
<dbReference type="InterPro" id="IPR051345">
    <property type="entry name" value="Importin_beta-like_NTR"/>
</dbReference>
<evidence type="ECO:0000256" key="1">
    <source>
        <dbReference type="ARBA" id="ARBA00004123"/>
    </source>
</evidence>
<dbReference type="EMBL" id="ASPP01020855">
    <property type="protein sequence ID" value="ETO13064.1"/>
    <property type="molecule type" value="Genomic_DNA"/>
</dbReference>
<name>X6MGP8_RETFI</name>
<evidence type="ECO:0000256" key="3">
    <source>
        <dbReference type="ARBA" id="ARBA00022448"/>
    </source>
</evidence>
<evidence type="ECO:0000256" key="2">
    <source>
        <dbReference type="ARBA" id="ARBA00007991"/>
    </source>
</evidence>
<dbReference type="SUPFAM" id="SSF48371">
    <property type="entry name" value="ARM repeat"/>
    <property type="match status" value="1"/>
</dbReference>
<comment type="similarity">
    <text evidence="2">Belongs to the importin beta family.</text>
</comment>
<protein>
    <recommendedName>
        <fullName evidence="7">Exportin-1/Importin-beta-like domain-containing protein</fullName>
    </recommendedName>
</protein>
<dbReference type="PANTHER" id="PTHR12363">
    <property type="entry name" value="TRANSPORTIN 3 AND IMPORTIN 13"/>
    <property type="match status" value="1"/>
</dbReference>
<keyword evidence="6" id="KW-1185">Reference proteome</keyword>
<reference evidence="5 6" key="1">
    <citation type="journal article" date="2013" name="Curr. Biol.">
        <title>The Genome of the Foraminiferan Reticulomyxa filosa.</title>
        <authorList>
            <person name="Glockner G."/>
            <person name="Hulsmann N."/>
            <person name="Schleicher M."/>
            <person name="Noegel A.A."/>
            <person name="Eichinger L."/>
            <person name="Gallinger C."/>
            <person name="Pawlowski J."/>
            <person name="Sierra R."/>
            <person name="Euteneuer U."/>
            <person name="Pillet L."/>
            <person name="Moustafa A."/>
            <person name="Platzer M."/>
            <person name="Groth M."/>
            <person name="Szafranski K."/>
            <person name="Schliwa M."/>
        </authorList>
    </citation>
    <scope>NUCLEOTIDE SEQUENCE [LARGE SCALE GENOMIC DNA]</scope>
</reference>